<dbReference type="SUPFAM" id="SSF103481">
    <property type="entry name" value="Multidrug resistance efflux transporter EmrE"/>
    <property type="match status" value="1"/>
</dbReference>
<evidence type="ECO:0000313" key="4">
    <source>
        <dbReference type="Proteomes" id="UP000785783"/>
    </source>
</evidence>
<dbReference type="AlphaFoldDB" id="A0A937L3A2"/>
<evidence type="ECO:0000313" key="3">
    <source>
        <dbReference type="EMBL" id="MBL6762206.1"/>
    </source>
</evidence>
<dbReference type="InterPro" id="IPR037185">
    <property type="entry name" value="EmrE-like"/>
</dbReference>
<feature type="domain" description="EamA" evidence="2">
    <location>
        <begin position="3"/>
        <end position="61"/>
    </location>
</feature>
<keyword evidence="1" id="KW-0812">Transmembrane</keyword>
<keyword evidence="1" id="KW-0472">Membrane</keyword>
<proteinExistence type="predicted"/>
<sequence>LIGHAGMYYLLQRYDVSVTAPLTLMAPIFGIVFGVIFWGDQLNLRFWIGGCLALLGVLIIGMRKPEVRKAGAVL</sequence>
<dbReference type="GO" id="GO:0016020">
    <property type="term" value="C:membrane"/>
    <property type="evidence" value="ECO:0007669"/>
    <property type="project" value="InterPro"/>
</dbReference>
<evidence type="ECO:0000259" key="2">
    <source>
        <dbReference type="Pfam" id="PF00892"/>
    </source>
</evidence>
<feature type="transmembrane region" description="Helical" evidence="1">
    <location>
        <begin position="44"/>
        <end position="62"/>
    </location>
</feature>
<name>A0A937L3A2_9PROT</name>
<dbReference type="Pfam" id="PF00892">
    <property type="entry name" value="EamA"/>
    <property type="match status" value="1"/>
</dbReference>
<feature type="non-terminal residue" evidence="3">
    <location>
        <position position="1"/>
    </location>
</feature>
<gene>
    <name evidence="3" type="ORF">ISQ19_05865</name>
</gene>
<dbReference type="Gene3D" id="1.10.3730.20">
    <property type="match status" value="1"/>
</dbReference>
<dbReference type="EMBL" id="JADHOK010000086">
    <property type="protein sequence ID" value="MBL6762206.1"/>
    <property type="molecule type" value="Genomic_DNA"/>
</dbReference>
<dbReference type="InterPro" id="IPR000620">
    <property type="entry name" value="EamA_dom"/>
</dbReference>
<keyword evidence="1" id="KW-1133">Transmembrane helix</keyword>
<reference evidence="3" key="1">
    <citation type="submission" date="2020-10" db="EMBL/GenBank/DDBJ databases">
        <title>Microbiome of the Black Sea water column analyzed by genome centric metagenomics.</title>
        <authorList>
            <person name="Cabello-Yeves P.J."/>
            <person name="Callieri C."/>
            <person name="Picazo A."/>
            <person name="Mehrshad M."/>
            <person name="Haro-Moreno J.M."/>
            <person name="Roda-Garcia J."/>
            <person name="Dzembekova N."/>
            <person name="Slabakova V."/>
            <person name="Slabakova N."/>
            <person name="Moncheva S."/>
            <person name="Rodriguez-Valera F."/>
        </authorList>
    </citation>
    <scope>NUCLEOTIDE SEQUENCE</scope>
    <source>
        <strain evidence="3">BS307-5m-G5</strain>
    </source>
</reference>
<feature type="transmembrane region" description="Helical" evidence="1">
    <location>
        <begin position="16"/>
        <end position="38"/>
    </location>
</feature>
<protein>
    <submittedName>
        <fullName evidence="3">DMT family transporter</fullName>
    </submittedName>
</protein>
<accession>A0A937L3A2</accession>
<dbReference type="Proteomes" id="UP000785783">
    <property type="component" value="Unassembled WGS sequence"/>
</dbReference>
<organism evidence="3 4">
    <name type="scientific">PS1 clade bacterium</name>
    <dbReference type="NCBI Taxonomy" id="2175152"/>
    <lineage>
        <taxon>Bacteria</taxon>
        <taxon>Pseudomonadati</taxon>
        <taxon>Pseudomonadota</taxon>
        <taxon>Alphaproteobacteria</taxon>
        <taxon>PS1 clade</taxon>
    </lineage>
</organism>
<comment type="caution">
    <text evidence="3">The sequence shown here is derived from an EMBL/GenBank/DDBJ whole genome shotgun (WGS) entry which is preliminary data.</text>
</comment>
<evidence type="ECO:0000256" key="1">
    <source>
        <dbReference type="SAM" id="Phobius"/>
    </source>
</evidence>